<dbReference type="Proteomes" id="UP001156102">
    <property type="component" value="Unassembled WGS sequence"/>
</dbReference>
<dbReference type="RefSeq" id="WP_254758344.1">
    <property type="nucleotide sequence ID" value="NZ_JANCLT010000003.1"/>
</dbReference>
<protein>
    <submittedName>
        <fullName evidence="2">Uncharacterized protein</fullName>
    </submittedName>
</protein>
<proteinExistence type="predicted"/>
<evidence type="ECO:0000313" key="3">
    <source>
        <dbReference type="Proteomes" id="UP001156102"/>
    </source>
</evidence>
<evidence type="ECO:0000256" key="1">
    <source>
        <dbReference type="SAM" id="Phobius"/>
    </source>
</evidence>
<keyword evidence="1" id="KW-1133">Transmembrane helix</keyword>
<organism evidence="2 3">
    <name type="scientific">Ectobacillus ponti</name>
    <dbReference type="NCBI Taxonomy" id="2961894"/>
    <lineage>
        <taxon>Bacteria</taxon>
        <taxon>Bacillati</taxon>
        <taxon>Bacillota</taxon>
        <taxon>Bacilli</taxon>
        <taxon>Bacillales</taxon>
        <taxon>Bacillaceae</taxon>
        <taxon>Ectobacillus</taxon>
    </lineage>
</organism>
<feature type="transmembrane region" description="Helical" evidence="1">
    <location>
        <begin position="17"/>
        <end position="35"/>
    </location>
</feature>
<keyword evidence="1" id="KW-0472">Membrane</keyword>
<comment type="caution">
    <text evidence="2">The sequence shown here is derived from an EMBL/GenBank/DDBJ whole genome shotgun (WGS) entry which is preliminary data.</text>
</comment>
<dbReference type="AlphaFoldDB" id="A0AA41X758"/>
<sequence length="46" mass="4890">MAIVLAALSVILAMKGSGYWIVLVVLATILTFLSANRADKIQKTKG</sequence>
<accession>A0AA41X758</accession>
<name>A0AA41X758_9BACI</name>
<reference evidence="2" key="1">
    <citation type="submission" date="2022-07" db="EMBL/GenBank/DDBJ databases">
        <authorList>
            <person name="Li W.-J."/>
            <person name="Deng Q.-Q."/>
        </authorList>
    </citation>
    <scope>NUCLEOTIDE SEQUENCE</scope>
    <source>
        <strain evidence="2">SYSU M60031</strain>
    </source>
</reference>
<dbReference type="EMBL" id="JANCLT010000003">
    <property type="protein sequence ID" value="MCP8968433.1"/>
    <property type="molecule type" value="Genomic_DNA"/>
</dbReference>
<keyword evidence="1" id="KW-0812">Transmembrane</keyword>
<evidence type="ECO:0000313" key="2">
    <source>
        <dbReference type="EMBL" id="MCP8968433.1"/>
    </source>
</evidence>
<keyword evidence="3" id="KW-1185">Reference proteome</keyword>
<gene>
    <name evidence="2" type="ORF">NK662_07735</name>
</gene>